<proteinExistence type="predicted"/>
<evidence type="ECO:0000256" key="1">
    <source>
        <dbReference type="ARBA" id="ARBA00022448"/>
    </source>
</evidence>
<dbReference type="EMBL" id="CP011391">
    <property type="protein sequence ID" value="AMK54868.1"/>
    <property type="molecule type" value="Genomic_DNA"/>
</dbReference>
<dbReference type="SUPFAM" id="SSF46973">
    <property type="entry name" value="Enzyme IIa from lactose specific PTS, IIa-lac"/>
    <property type="match status" value="1"/>
</dbReference>
<accession>A0A140DW41</accession>
<dbReference type="RefSeq" id="WP_236940461.1">
    <property type="nucleotide sequence ID" value="NZ_CAKOCV010000017.1"/>
</dbReference>
<dbReference type="Pfam" id="PF02255">
    <property type="entry name" value="PTS_IIA"/>
    <property type="match status" value="1"/>
</dbReference>
<keyword evidence="4" id="KW-0598">Phosphotransferase system</keyword>
<dbReference type="GO" id="GO:0009401">
    <property type="term" value="P:phosphoenolpyruvate-dependent sugar phosphotransferase system"/>
    <property type="evidence" value="ECO:0007669"/>
    <property type="project" value="UniProtKB-KW"/>
</dbReference>
<keyword evidence="6" id="KW-0479">Metal-binding</keyword>
<dbReference type="KEGG" id="fro:AALO17_17340"/>
<keyword evidence="9" id="KW-1185">Reference proteome</keyword>
<evidence type="ECO:0000313" key="8">
    <source>
        <dbReference type="EMBL" id="AMK54868.1"/>
    </source>
</evidence>
<name>A0A140DW41_9FIRM</name>
<dbReference type="STRING" id="1702221.AALO17_17340"/>
<dbReference type="GeneID" id="78478391"/>
<keyword evidence="2" id="KW-0762">Sugar transport</keyword>
<evidence type="ECO:0000256" key="5">
    <source>
        <dbReference type="PIRSR" id="PIRSR000699-1"/>
    </source>
</evidence>
<reference evidence="8 9" key="1">
    <citation type="journal article" date="2016" name="Gut Pathog.">
        <title>Whole genome sequencing of "Faecalibaculum rodentium" ALO17, isolated from C57BL/6J laboratory mouse feces.</title>
        <authorList>
            <person name="Lim S."/>
            <person name="Chang D.H."/>
            <person name="Ahn S."/>
            <person name="Kim B.C."/>
        </authorList>
    </citation>
    <scope>NUCLEOTIDE SEQUENCE [LARGE SCALE GENOMIC DNA]</scope>
    <source>
        <strain evidence="8 9">Alo17</strain>
    </source>
</reference>
<evidence type="ECO:0000256" key="3">
    <source>
        <dbReference type="ARBA" id="ARBA00022679"/>
    </source>
</evidence>
<evidence type="ECO:0000256" key="4">
    <source>
        <dbReference type="ARBA" id="ARBA00022683"/>
    </source>
</evidence>
<evidence type="ECO:0000313" key="9">
    <source>
        <dbReference type="Proteomes" id="UP000069771"/>
    </source>
</evidence>
<feature type="modified residue" description="Phosphohistidine; by HPr" evidence="7">
    <location>
        <position position="81"/>
    </location>
</feature>
<dbReference type="Proteomes" id="UP000069771">
    <property type="component" value="Chromosome"/>
</dbReference>
<dbReference type="PROSITE" id="PS51095">
    <property type="entry name" value="PTS_EIIA_TYPE_3"/>
    <property type="match status" value="1"/>
</dbReference>
<organism evidence="8 9">
    <name type="scientific">Faecalibaculum rodentium</name>
    <dbReference type="NCBI Taxonomy" id="1702221"/>
    <lineage>
        <taxon>Bacteria</taxon>
        <taxon>Bacillati</taxon>
        <taxon>Bacillota</taxon>
        <taxon>Erysipelotrichia</taxon>
        <taxon>Erysipelotrichales</taxon>
        <taxon>Erysipelotrichaceae</taxon>
        <taxon>Faecalibaculum</taxon>
    </lineage>
</organism>
<dbReference type="PANTHER" id="PTHR34382">
    <property type="entry name" value="PTS SYSTEM N,N'-DIACETYLCHITOBIOSE-SPECIFIC EIIA COMPONENT"/>
    <property type="match status" value="1"/>
</dbReference>
<sequence length="117" mass="13141">MPKMDVQESQLVAFTIISYSGMARALVHEAMEAMRKGEFQLADEKLNEADEQLVQAHKAQTDLLHAFANGTEIEIQIIMVHAQDHLMTTMTLKEVAQEMKMLCKGLEKAGVLPLEEE</sequence>
<keyword evidence="6" id="KW-0460">Magnesium</keyword>
<dbReference type="PATRIC" id="fig|1702221.3.peg.1690"/>
<dbReference type="Gene3D" id="1.20.58.80">
    <property type="entry name" value="Phosphotransferase system, lactose/cellobiose-type IIA subunit"/>
    <property type="match status" value="1"/>
</dbReference>
<dbReference type="PIRSF" id="PIRSF000699">
    <property type="entry name" value="PTS_IILac_III"/>
    <property type="match status" value="1"/>
</dbReference>
<dbReference type="GO" id="GO:0016740">
    <property type="term" value="F:transferase activity"/>
    <property type="evidence" value="ECO:0007669"/>
    <property type="project" value="UniProtKB-KW"/>
</dbReference>
<protein>
    <submittedName>
        <fullName evidence="8">PTS system, cellobiose-specific IIA component</fullName>
    </submittedName>
</protein>
<evidence type="ECO:0000256" key="7">
    <source>
        <dbReference type="PROSITE-ProRule" id="PRU00418"/>
    </source>
</evidence>
<keyword evidence="3" id="KW-0808">Transferase</keyword>
<feature type="binding site" evidence="6">
    <location>
        <position position="84"/>
    </location>
    <ligand>
        <name>Mg(2+)</name>
        <dbReference type="ChEBI" id="CHEBI:18420"/>
        <note>ligand shared between all trimeric partners</note>
    </ligand>
</feature>
<gene>
    <name evidence="8" type="ORF">AALO17_17340</name>
</gene>
<keyword evidence="1" id="KW-0813">Transport</keyword>
<dbReference type="InterPro" id="IPR003188">
    <property type="entry name" value="PTS_IIA_lac/cel"/>
</dbReference>
<evidence type="ECO:0000256" key="6">
    <source>
        <dbReference type="PIRSR" id="PIRSR000699-2"/>
    </source>
</evidence>
<dbReference type="InterPro" id="IPR036542">
    <property type="entry name" value="PTS_IIA_lac/cel_sf"/>
</dbReference>
<dbReference type="PANTHER" id="PTHR34382:SF7">
    <property type="entry name" value="PTS SYSTEM N,N'-DIACETYLCHITOBIOSE-SPECIFIC EIIA COMPONENT"/>
    <property type="match status" value="1"/>
</dbReference>
<dbReference type="GO" id="GO:0046872">
    <property type="term" value="F:metal ion binding"/>
    <property type="evidence" value="ECO:0007669"/>
    <property type="project" value="UniProtKB-KW"/>
</dbReference>
<comment type="cofactor">
    <cofactor evidence="6">
        <name>Mg(2+)</name>
        <dbReference type="ChEBI" id="CHEBI:18420"/>
    </cofactor>
    <text evidence="6">Binds 1 Mg(2+) ion per trimer.</text>
</comment>
<dbReference type="AlphaFoldDB" id="A0A140DW41"/>
<evidence type="ECO:0000256" key="2">
    <source>
        <dbReference type="ARBA" id="ARBA00022597"/>
    </source>
</evidence>
<dbReference type="CDD" id="cd00215">
    <property type="entry name" value="PTS_IIA_lac"/>
    <property type="match status" value="1"/>
</dbReference>
<feature type="active site" description="Tele-phosphohistidine intermediate" evidence="5">
    <location>
        <position position="81"/>
    </location>
</feature>